<dbReference type="PANTHER" id="PTHR35024">
    <property type="entry name" value="HYPOTHETICAL CYTOSOLIC PROTEIN"/>
    <property type="match status" value="1"/>
</dbReference>
<reference evidence="2 3" key="1">
    <citation type="journal article" date="2012" name="Int. J. Syst. Evol. Microbiol.">
        <title>Vibrio caribbeanicus sp. nov., isolated from the marine sponge Scleritoderma cyanea.</title>
        <authorList>
            <person name="Hoffmann M."/>
            <person name="Monday S.R."/>
            <person name="Allard M.W."/>
            <person name="Strain E.A."/>
            <person name="Whittaker P."/>
            <person name="Naum M."/>
            <person name="McCarthy P.J."/>
            <person name="Lopez J.V."/>
            <person name="Fischer M."/>
            <person name="Brown E.W."/>
        </authorList>
    </citation>
    <scope>NUCLEOTIDE SEQUENCE [LARGE SCALE GENOMIC DNA]</scope>
    <source>
        <strain evidence="2 3">ATCC BAA-2122</strain>
    </source>
</reference>
<dbReference type="EMBL" id="AEIU01000108">
    <property type="protein sequence ID" value="EFP95011.1"/>
    <property type="molecule type" value="Genomic_DNA"/>
</dbReference>
<dbReference type="STRING" id="796620.VIBC2010_03842"/>
<dbReference type="RefSeq" id="WP_009603022.1">
    <property type="nucleotide sequence ID" value="NZ_AEIU01000108.1"/>
</dbReference>
<dbReference type="Proteomes" id="UP000002943">
    <property type="component" value="Unassembled WGS sequence"/>
</dbReference>
<name>E3BPC2_9VIBR</name>
<proteinExistence type="inferred from homology"/>
<dbReference type="PANTHER" id="PTHR35024:SF4">
    <property type="entry name" value="POLYMER-FORMING CYTOSKELETAL PROTEIN"/>
    <property type="match status" value="1"/>
</dbReference>
<organism evidence="2 3">
    <name type="scientific">Vibrio caribbeanicus ATCC BAA-2122</name>
    <dbReference type="NCBI Taxonomy" id="796620"/>
    <lineage>
        <taxon>Bacteria</taxon>
        <taxon>Pseudomonadati</taxon>
        <taxon>Pseudomonadota</taxon>
        <taxon>Gammaproteobacteria</taxon>
        <taxon>Vibrionales</taxon>
        <taxon>Vibrionaceae</taxon>
        <taxon>Vibrio</taxon>
    </lineage>
</organism>
<comment type="similarity">
    <text evidence="1">Belongs to the bactofilin family.</text>
</comment>
<evidence type="ECO:0000313" key="3">
    <source>
        <dbReference type="Proteomes" id="UP000002943"/>
    </source>
</evidence>
<evidence type="ECO:0000256" key="1">
    <source>
        <dbReference type="ARBA" id="ARBA00044755"/>
    </source>
</evidence>
<sequence length="115" mass="12216">MACNLHIDGQIKGSVETSNSVTISVNGSVEGSIRAEKLIVNGRFVGDVYVKDLEILENGRLEGEVSATDFTIQKGGVFLGSSKNIKAEEVVDLGSVKNVTKAKESAKTKKTEQCA</sequence>
<dbReference type="AlphaFoldDB" id="E3BPC2"/>
<dbReference type="InterPro" id="IPR007607">
    <property type="entry name" value="BacA/B"/>
</dbReference>
<evidence type="ECO:0008006" key="4">
    <source>
        <dbReference type="Google" id="ProtNLM"/>
    </source>
</evidence>
<gene>
    <name evidence="2" type="ORF">VIBC2010_03842</name>
</gene>
<evidence type="ECO:0000313" key="2">
    <source>
        <dbReference type="EMBL" id="EFP95011.1"/>
    </source>
</evidence>
<accession>E3BPC2</accession>
<dbReference type="eggNOG" id="COG1664">
    <property type="taxonomic scope" value="Bacteria"/>
</dbReference>
<protein>
    <recommendedName>
        <fullName evidence="4">Integral membrane protein CcmA involved in cell shape determination</fullName>
    </recommendedName>
</protein>
<keyword evidence="3" id="KW-1185">Reference proteome</keyword>
<dbReference type="Pfam" id="PF04519">
    <property type="entry name" value="Bactofilin"/>
    <property type="match status" value="1"/>
</dbReference>
<comment type="caution">
    <text evidence="2">The sequence shown here is derived from an EMBL/GenBank/DDBJ whole genome shotgun (WGS) entry which is preliminary data.</text>
</comment>